<dbReference type="Gene3D" id="3.10.580.10">
    <property type="entry name" value="CBS-domain"/>
    <property type="match status" value="1"/>
</dbReference>
<proteinExistence type="predicted"/>
<dbReference type="OrthoDB" id="9807125at2"/>
<evidence type="ECO:0000313" key="4">
    <source>
        <dbReference type="EMBL" id="MXO96905.1"/>
    </source>
</evidence>
<feature type="domain" description="CBS" evidence="3">
    <location>
        <begin position="76"/>
        <end position="134"/>
    </location>
</feature>
<dbReference type="SMART" id="SM00116">
    <property type="entry name" value="CBS"/>
    <property type="match status" value="2"/>
</dbReference>
<evidence type="ECO:0000256" key="1">
    <source>
        <dbReference type="ARBA" id="ARBA00023122"/>
    </source>
</evidence>
<organism evidence="4 5">
    <name type="scientific">Qipengyuania aquimaris</name>
    <dbReference type="NCBI Taxonomy" id="255984"/>
    <lineage>
        <taxon>Bacteria</taxon>
        <taxon>Pseudomonadati</taxon>
        <taxon>Pseudomonadota</taxon>
        <taxon>Alphaproteobacteria</taxon>
        <taxon>Sphingomonadales</taxon>
        <taxon>Erythrobacteraceae</taxon>
        <taxon>Qipengyuania</taxon>
    </lineage>
</organism>
<name>A0A6I4TLN5_9SPHN</name>
<dbReference type="Proteomes" id="UP000432727">
    <property type="component" value="Unassembled WGS sequence"/>
</dbReference>
<dbReference type="CDD" id="cd04623">
    <property type="entry name" value="CBS_pair_bac_euk"/>
    <property type="match status" value="1"/>
</dbReference>
<sequence>MNIGTLIEGRASSDIISVEVGQTVRDAVRILADKRIGALPVLEQGRVAGIFSERDVIHRLAEEGQSCLDSRVGDVMTSPAITVERTTLIDDALALMTRRRIRHLPVIESEAMCGFISIGDLVKSRFDEVQHEAEALRDYITHA</sequence>
<dbReference type="EMBL" id="WTYI01000001">
    <property type="protein sequence ID" value="MXO96905.1"/>
    <property type="molecule type" value="Genomic_DNA"/>
</dbReference>
<dbReference type="PROSITE" id="PS51371">
    <property type="entry name" value="CBS"/>
    <property type="match status" value="2"/>
</dbReference>
<evidence type="ECO:0000259" key="3">
    <source>
        <dbReference type="PROSITE" id="PS51371"/>
    </source>
</evidence>
<gene>
    <name evidence="4" type="ORF">GRI34_10810</name>
</gene>
<dbReference type="SUPFAM" id="SSF54631">
    <property type="entry name" value="CBS-domain pair"/>
    <property type="match status" value="1"/>
</dbReference>
<keyword evidence="5" id="KW-1185">Reference proteome</keyword>
<evidence type="ECO:0000313" key="5">
    <source>
        <dbReference type="Proteomes" id="UP000432727"/>
    </source>
</evidence>
<dbReference type="InterPro" id="IPR044725">
    <property type="entry name" value="CBSX3_CBS_dom"/>
</dbReference>
<evidence type="ECO:0000256" key="2">
    <source>
        <dbReference type="PROSITE-ProRule" id="PRU00703"/>
    </source>
</evidence>
<keyword evidence="1 2" id="KW-0129">CBS domain</keyword>
<feature type="domain" description="CBS" evidence="3">
    <location>
        <begin position="11"/>
        <end position="66"/>
    </location>
</feature>
<dbReference type="PANTHER" id="PTHR43080">
    <property type="entry name" value="CBS DOMAIN-CONTAINING PROTEIN CBSX3, MITOCHONDRIAL"/>
    <property type="match status" value="1"/>
</dbReference>
<accession>A0A6I4TLN5</accession>
<dbReference type="InterPro" id="IPR051257">
    <property type="entry name" value="Diverse_CBS-Domain"/>
</dbReference>
<protein>
    <submittedName>
        <fullName evidence="4">CBS domain-containing protein</fullName>
    </submittedName>
</protein>
<dbReference type="AlphaFoldDB" id="A0A6I4TLN5"/>
<dbReference type="InterPro" id="IPR000644">
    <property type="entry name" value="CBS_dom"/>
</dbReference>
<dbReference type="RefSeq" id="WP_160595926.1">
    <property type="nucleotide sequence ID" value="NZ_WTYI01000001.1"/>
</dbReference>
<dbReference type="InterPro" id="IPR046342">
    <property type="entry name" value="CBS_dom_sf"/>
</dbReference>
<dbReference type="PANTHER" id="PTHR43080:SF2">
    <property type="entry name" value="CBS DOMAIN-CONTAINING PROTEIN"/>
    <property type="match status" value="1"/>
</dbReference>
<comment type="caution">
    <text evidence="4">The sequence shown here is derived from an EMBL/GenBank/DDBJ whole genome shotgun (WGS) entry which is preliminary data.</text>
</comment>
<reference evidence="4 5" key="1">
    <citation type="submission" date="2019-12" db="EMBL/GenBank/DDBJ databases">
        <title>Genomic-based taxomic classification of the family Erythrobacteraceae.</title>
        <authorList>
            <person name="Xu L."/>
        </authorList>
    </citation>
    <scope>NUCLEOTIDE SEQUENCE [LARGE SCALE GENOMIC DNA]</scope>
    <source>
        <strain evidence="4 5">JCM 12189</strain>
    </source>
</reference>
<dbReference type="Pfam" id="PF00571">
    <property type="entry name" value="CBS"/>
    <property type="match status" value="2"/>
</dbReference>